<evidence type="ECO:0000313" key="3">
    <source>
        <dbReference type="Proteomes" id="UP001154114"/>
    </source>
</evidence>
<feature type="region of interest" description="Disordered" evidence="1">
    <location>
        <begin position="119"/>
        <end position="139"/>
    </location>
</feature>
<feature type="region of interest" description="Disordered" evidence="1">
    <location>
        <begin position="1"/>
        <end position="62"/>
    </location>
</feature>
<feature type="compositionally biased region" description="Polar residues" evidence="1">
    <location>
        <begin position="21"/>
        <end position="30"/>
    </location>
</feature>
<feature type="region of interest" description="Disordered" evidence="1">
    <location>
        <begin position="179"/>
        <end position="225"/>
    </location>
</feature>
<dbReference type="OrthoDB" id="6932441at2759"/>
<feature type="compositionally biased region" description="Basic and acidic residues" evidence="1">
    <location>
        <begin position="267"/>
        <end position="278"/>
    </location>
</feature>
<accession>A0A9P0BYX5</accession>
<protein>
    <submittedName>
        <fullName evidence="2">Uncharacterized protein</fullName>
    </submittedName>
</protein>
<sequence>MSSKASRKPKCPRPLEPIITRTKSAQQRQQLNKKQKTDKPVKAVKPKLTKPEIKSPKPKKKICKKDAPLKKIDKAIEEVIDQVEYYPNKLKRDLNSKKVVLKPKDNFKVIATANKRKLGVPKKGVKQSEPDTPATTDLSMQEMVRLLEERSLSDEDFMEILTCPSPVWWEDPPDQSYREECLYSRSPEPSSKTPEIPVITISPEPPPKKKTKQNNKKKTKTNKTNKNTQIIKPIEQNVEQTTKKDEKFVKKQLKLESILGNIKNKTREQKNKKVETKNVQKKRKFSESTEGDISDLSFNEEILKNIESMVIPMEKTHEPETVFIKEENEIKEDVIDASNTQILNVDVKQEIKEEKSECSNIDKKRKSSEEVINVDSYNTSISLNEDSNSEEDFSIEQDALNRLKNENSKNLNNVGIPYKKIINDLTEHITVYKIVPEKAKDKLNAEIYSKCMGNKKLETVRGKLNEFFKHCKNNKRIRKSDISVPANNLTGVKTTTDEKENGIQNELEERRCDQCVEKTVNGKTVFSCDKCELEPILHCVSCNFSAESTELYKKHASNCKESDRISWKNNLLLNQT</sequence>
<feature type="compositionally biased region" description="Basic residues" evidence="1">
    <location>
        <begin position="208"/>
        <end position="223"/>
    </location>
</feature>
<name>A0A9P0BYX5_CHRIL</name>
<dbReference type="Proteomes" id="UP001154114">
    <property type="component" value="Chromosome 31"/>
</dbReference>
<dbReference type="AlphaFoldDB" id="A0A9P0BYX5"/>
<organism evidence="2 3">
    <name type="scientific">Chrysodeixis includens</name>
    <name type="common">Soybean looper</name>
    <name type="synonym">Pseudoplusia includens</name>
    <dbReference type="NCBI Taxonomy" id="689277"/>
    <lineage>
        <taxon>Eukaryota</taxon>
        <taxon>Metazoa</taxon>
        <taxon>Ecdysozoa</taxon>
        <taxon>Arthropoda</taxon>
        <taxon>Hexapoda</taxon>
        <taxon>Insecta</taxon>
        <taxon>Pterygota</taxon>
        <taxon>Neoptera</taxon>
        <taxon>Endopterygota</taxon>
        <taxon>Lepidoptera</taxon>
        <taxon>Glossata</taxon>
        <taxon>Ditrysia</taxon>
        <taxon>Noctuoidea</taxon>
        <taxon>Noctuidae</taxon>
        <taxon>Plusiinae</taxon>
        <taxon>Chrysodeixis</taxon>
    </lineage>
</organism>
<keyword evidence="3" id="KW-1185">Reference proteome</keyword>
<evidence type="ECO:0000256" key="1">
    <source>
        <dbReference type="SAM" id="MobiDB-lite"/>
    </source>
</evidence>
<gene>
    <name evidence="2" type="ORF">CINC_LOCUS10052</name>
</gene>
<proteinExistence type="predicted"/>
<dbReference type="EMBL" id="LR824034">
    <property type="protein sequence ID" value="CAH0602418.1"/>
    <property type="molecule type" value="Genomic_DNA"/>
</dbReference>
<feature type="region of interest" description="Disordered" evidence="1">
    <location>
        <begin position="267"/>
        <end position="286"/>
    </location>
</feature>
<reference evidence="2" key="1">
    <citation type="submission" date="2021-12" db="EMBL/GenBank/DDBJ databases">
        <authorList>
            <person name="King R."/>
        </authorList>
    </citation>
    <scope>NUCLEOTIDE SEQUENCE</scope>
</reference>
<feature type="compositionally biased region" description="Basic residues" evidence="1">
    <location>
        <begin position="1"/>
        <end position="11"/>
    </location>
</feature>
<evidence type="ECO:0000313" key="2">
    <source>
        <dbReference type="EMBL" id="CAH0602418.1"/>
    </source>
</evidence>